<gene>
    <name evidence="15" type="primary">LOC118430042</name>
</gene>
<feature type="signal peptide" evidence="13">
    <location>
        <begin position="1"/>
        <end position="24"/>
    </location>
</feature>
<keyword evidence="8" id="KW-0333">Golgi apparatus</keyword>
<dbReference type="PANTHER" id="PTHR11987:SF53">
    <property type="entry name" value="ALPHA-2,8-SIALYLTRANSFERASE 8F-LIKE"/>
    <property type="match status" value="1"/>
</dbReference>
<evidence type="ECO:0000256" key="4">
    <source>
        <dbReference type="ARBA" id="ARBA00022679"/>
    </source>
</evidence>
<evidence type="ECO:0000256" key="6">
    <source>
        <dbReference type="ARBA" id="ARBA00022968"/>
    </source>
</evidence>
<dbReference type="GO" id="GO:0003828">
    <property type="term" value="F:alpha-N-acetylneuraminate alpha-2,8-sialyltransferase activity"/>
    <property type="evidence" value="ECO:0000318"/>
    <property type="project" value="GO_Central"/>
</dbReference>
<feature type="chain" id="PRO_5039906281" evidence="13">
    <location>
        <begin position="25"/>
        <end position="380"/>
    </location>
</feature>
<keyword evidence="4" id="KW-0808">Transferase</keyword>
<proteinExistence type="inferred from homology"/>
<evidence type="ECO:0000256" key="3">
    <source>
        <dbReference type="ARBA" id="ARBA00022676"/>
    </source>
</evidence>
<dbReference type="InterPro" id="IPR012163">
    <property type="entry name" value="Sialyl_trans"/>
</dbReference>
<dbReference type="GO" id="GO:0000139">
    <property type="term" value="C:Golgi membrane"/>
    <property type="evidence" value="ECO:0007669"/>
    <property type="project" value="UniProtKB-SubCell"/>
</dbReference>
<keyword evidence="9" id="KW-0472">Membrane</keyword>
<dbReference type="InterPro" id="IPR038578">
    <property type="entry name" value="GT29-like_sf"/>
</dbReference>
<reference evidence="15" key="2">
    <citation type="submission" date="2025-08" db="UniProtKB">
        <authorList>
            <consortium name="RefSeq"/>
        </authorList>
    </citation>
    <scope>IDENTIFICATION</scope>
    <source>
        <strain evidence="15">S238N-H82</strain>
        <tissue evidence="15">Testes</tissue>
    </source>
</reference>
<dbReference type="Gene3D" id="3.90.1480.20">
    <property type="entry name" value="Glycosyl transferase family 29"/>
    <property type="match status" value="1"/>
</dbReference>
<dbReference type="CDD" id="cd23963">
    <property type="entry name" value="GT29_ST8SIA"/>
    <property type="match status" value="1"/>
</dbReference>
<dbReference type="Proteomes" id="UP000001554">
    <property type="component" value="Chromosome 14"/>
</dbReference>
<keyword evidence="10" id="KW-1015">Disulfide bond</keyword>
<organism evidence="14 15">
    <name type="scientific">Branchiostoma floridae</name>
    <name type="common">Florida lancelet</name>
    <name type="synonym">Amphioxus</name>
    <dbReference type="NCBI Taxonomy" id="7739"/>
    <lineage>
        <taxon>Eukaryota</taxon>
        <taxon>Metazoa</taxon>
        <taxon>Chordata</taxon>
        <taxon>Cephalochordata</taxon>
        <taxon>Leptocardii</taxon>
        <taxon>Amphioxiformes</taxon>
        <taxon>Branchiostomatidae</taxon>
        <taxon>Branchiostoma</taxon>
    </lineage>
</organism>
<dbReference type="RefSeq" id="XP_035696640.1">
    <property type="nucleotide sequence ID" value="XM_035840747.1"/>
</dbReference>
<evidence type="ECO:0000256" key="7">
    <source>
        <dbReference type="ARBA" id="ARBA00022989"/>
    </source>
</evidence>
<evidence type="ECO:0000256" key="11">
    <source>
        <dbReference type="ARBA" id="ARBA00023180"/>
    </source>
</evidence>
<dbReference type="FunFam" id="3.90.1480.20:FF:000038">
    <property type="entry name" value="ST8 alpha-N-acetyl-neuraminide alpha-2,8-sialyltransferase 1"/>
    <property type="match status" value="1"/>
</dbReference>
<dbReference type="PIRSF" id="PIRSF005557">
    <property type="entry name" value="Sialyl_trans"/>
    <property type="match status" value="1"/>
</dbReference>
<sequence>MSPKIKTLRMALLTFLLFLMTTSLRYTLTGGDVRVRIVIDSTHKDFGPPPELATLLSTSVNHSSTGRDVIHSVNTLQRSARHEFNSRAIQVFRNQLNSQVHTAEIFILTQSNTRPGDRIPYYRGRGGYNIDQTLYSLQPSKMAAGGDIFDRCSVVGNSGILKDSGCGREIDGTDFIFRLNLFPTLPKFADDTGARTHLVTCDGATLSKKFLNLGEPLWRQAFQNYVTNSRYGPVLILTSPFSTRDHTQKLLDLQRTVHQQRMRPTVVLGHPVHWNATVEYWNRAGLGRTMSNGFYLVSSALSLCNKVTVFGFWPFTEDKQGRHVDFHMAQNVWPHLSHEQSEESLDRMRAEFQMLLELHRLGLLRLVTDPCRRIPVIATV</sequence>
<evidence type="ECO:0000256" key="5">
    <source>
        <dbReference type="ARBA" id="ARBA00022692"/>
    </source>
</evidence>
<dbReference type="PANTHER" id="PTHR11987">
    <property type="entry name" value="ALPHA-2,8-SIALYLTRANSFERASE"/>
    <property type="match status" value="1"/>
</dbReference>
<evidence type="ECO:0000256" key="8">
    <source>
        <dbReference type="ARBA" id="ARBA00023034"/>
    </source>
</evidence>
<name>A0A9J7MCH3_BRAFL</name>
<comment type="similarity">
    <text evidence="2">Belongs to the glycosyltransferase 29 family.</text>
</comment>
<keyword evidence="3" id="KW-0328">Glycosyltransferase</keyword>
<evidence type="ECO:0000256" key="1">
    <source>
        <dbReference type="ARBA" id="ARBA00004323"/>
    </source>
</evidence>
<dbReference type="OrthoDB" id="9998712at2759"/>
<dbReference type="GO" id="GO:0009311">
    <property type="term" value="P:oligosaccharide metabolic process"/>
    <property type="evidence" value="ECO:0000318"/>
    <property type="project" value="GO_Central"/>
</dbReference>
<dbReference type="InterPro" id="IPR050943">
    <property type="entry name" value="Glycosyltr_29_Sialyltrsf"/>
</dbReference>
<dbReference type="KEGG" id="bfo:118430042"/>
<dbReference type="GO" id="GO:0006491">
    <property type="term" value="P:N-glycan processing"/>
    <property type="evidence" value="ECO:0000318"/>
    <property type="project" value="GO_Central"/>
</dbReference>
<evidence type="ECO:0000256" key="2">
    <source>
        <dbReference type="ARBA" id="ARBA00006003"/>
    </source>
</evidence>
<dbReference type="AlphaFoldDB" id="A0A9J7MCH3"/>
<evidence type="ECO:0000256" key="9">
    <source>
        <dbReference type="ARBA" id="ARBA00023136"/>
    </source>
</evidence>
<dbReference type="OMA" id="NATVEYW"/>
<protein>
    <submittedName>
        <fullName evidence="15">Alpha-N-acetylneuraminide alpha-2,8-sialyltransferase-like</fullName>
    </submittedName>
</protein>
<evidence type="ECO:0000256" key="13">
    <source>
        <dbReference type="SAM" id="SignalP"/>
    </source>
</evidence>
<keyword evidence="11" id="KW-0325">Glycoprotein</keyword>
<evidence type="ECO:0000313" key="15">
    <source>
        <dbReference type="RefSeq" id="XP_035696640.1"/>
    </source>
</evidence>
<evidence type="ECO:0000256" key="10">
    <source>
        <dbReference type="ARBA" id="ARBA00023157"/>
    </source>
</evidence>
<dbReference type="GeneID" id="118430042"/>
<keyword evidence="14" id="KW-1185">Reference proteome</keyword>
<keyword evidence="6" id="KW-0735">Signal-anchor</keyword>
<reference evidence="14" key="1">
    <citation type="journal article" date="2020" name="Nat. Ecol. Evol.">
        <title>Deeply conserved synteny resolves early events in vertebrate evolution.</title>
        <authorList>
            <person name="Simakov O."/>
            <person name="Marletaz F."/>
            <person name="Yue J.X."/>
            <person name="O'Connell B."/>
            <person name="Jenkins J."/>
            <person name="Brandt A."/>
            <person name="Calef R."/>
            <person name="Tung C.H."/>
            <person name="Huang T.K."/>
            <person name="Schmutz J."/>
            <person name="Satoh N."/>
            <person name="Yu J.K."/>
            <person name="Putnam N.H."/>
            <person name="Green R.E."/>
            <person name="Rokhsar D.S."/>
        </authorList>
    </citation>
    <scope>NUCLEOTIDE SEQUENCE [LARGE SCALE GENOMIC DNA]</scope>
    <source>
        <strain evidence="14">S238N-H82</strain>
    </source>
</reference>
<evidence type="ECO:0000313" key="14">
    <source>
        <dbReference type="Proteomes" id="UP000001554"/>
    </source>
</evidence>
<keyword evidence="13" id="KW-0732">Signal</keyword>
<keyword evidence="5" id="KW-0812">Transmembrane</keyword>
<comment type="subcellular location">
    <subcellularLocation>
        <location evidence="1">Golgi apparatus membrane</location>
        <topology evidence="1">Single-pass type II membrane protein</topology>
    </subcellularLocation>
</comment>
<dbReference type="Pfam" id="PF00777">
    <property type="entry name" value="Glyco_transf_29"/>
    <property type="match status" value="1"/>
</dbReference>
<feature type="disulfide bond" evidence="12">
    <location>
        <begin position="152"/>
        <end position="304"/>
    </location>
</feature>
<dbReference type="InterPro" id="IPR001675">
    <property type="entry name" value="Glyco_trans_29"/>
</dbReference>
<accession>A0A9J7MCH3</accession>
<keyword evidence="7" id="KW-1133">Transmembrane helix</keyword>
<evidence type="ECO:0000256" key="12">
    <source>
        <dbReference type="PIRSR" id="PIRSR005557-2"/>
    </source>
</evidence>